<evidence type="ECO:0000313" key="1">
    <source>
        <dbReference type="EMBL" id="GJT72040.1"/>
    </source>
</evidence>
<proteinExistence type="predicted"/>
<comment type="caution">
    <text evidence="1">The sequence shown here is derived from an EMBL/GenBank/DDBJ whole genome shotgun (WGS) entry which is preliminary data.</text>
</comment>
<reference evidence="1" key="1">
    <citation type="journal article" date="2022" name="Int. J. Mol. Sci.">
        <title>Draft Genome of Tanacetum Coccineum: Genomic Comparison of Closely Related Tanacetum-Family Plants.</title>
        <authorList>
            <person name="Yamashiro T."/>
            <person name="Shiraishi A."/>
            <person name="Nakayama K."/>
            <person name="Satake H."/>
        </authorList>
    </citation>
    <scope>NUCLEOTIDE SEQUENCE</scope>
</reference>
<gene>
    <name evidence="1" type="ORF">Tco_1031326</name>
</gene>
<organism evidence="1 2">
    <name type="scientific">Tanacetum coccineum</name>
    <dbReference type="NCBI Taxonomy" id="301880"/>
    <lineage>
        <taxon>Eukaryota</taxon>
        <taxon>Viridiplantae</taxon>
        <taxon>Streptophyta</taxon>
        <taxon>Embryophyta</taxon>
        <taxon>Tracheophyta</taxon>
        <taxon>Spermatophyta</taxon>
        <taxon>Magnoliopsida</taxon>
        <taxon>eudicotyledons</taxon>
        <taxon>Gunneridae</taxon>
        <taxon>Pentapetalae</taxon>
        <taxon>asterids</taxon>
        <taxon>campanulids</taxon>
        <taxon>Asterales</taxon>
        <taxon>Asteraceae</taxon>
        <taxon>Asteroideae</taxon>
        <taxon>Anthemideae</taxon>
        <taxon>Anthemidinae</taxon>
        <taxon>Tanacetum</taxon>
    </lineage>
</organism>
<keyword evidence="2" id="KW-1185">Reference proteome</keyword>
<dbReference type="EMBL" id="BQNB010018221">
    <property type="protein sequence ID" value="GJT72040.1"/>
    <property type="molecule type" value="Genomic_DNA"/>
</dbReference>
<dbReference type="Proteomes" id="UP001151760">
    <property type="component" value="Unassembled WGS sequence"/>
</dbReference>
<name>A0ABQ5G959_9ASTR</name>
<protein>
    <submittedName>
        <fullName evidence="1">Uncharacterized protein</fullName>
    </submittedName>
</protein>
<evidence type="ECO:0000313" key="2">
    <source>
        <dbReference type="Proteomes" id="UP001151760"/>
    </source>
</evidence>
<accession>A0ABQ5G959</accession>
<sequence length="127" mass="14525">MVGSSSPDITPKEEPVTLDRLESPNLLLPATQVEFTFDEITFTTNNEVALIYPSHPNQVYFMVVSDFISKCCLKESFTRASTQYKEYLSEFWYTTKVLSDSKIWVSTPTREVRGEIGITIFRNALRA</sequence>
<reference evidence="1" key="2">
    <citation type="submission" date="2022-01" db="EMBL/GenBank/DDBJ databases">
        <authorList>
            <person name="Yamashiro T."/>
            <person name="Shiraishi A."/>
            <person name="Satake H."/>
            <person name="Nakayama K."/>
        </authorList>
    </citation>
    <scope>NUCLEOTIDE SEQUENCE</scope>
</reference>